<evidence type="ECO:0000313" key="2">
    <source>
        <dbReference type="Proteomes" id="UP000028007"/>
    </source>
</evidence>
<dbReference type="EMBL" id="JNFF01000019">
    <property type="protein sequence ID" value="KEQ31217.1"/>
    <property type="molecule type" value="Genomic_DNA"/>
</dbReference>
<keyword evidence="2" id="KW-1185">Reference proteome</keyword>
<evidence type="ECO:0000313" key="1">
    <source>
        <dbReference type="EMBL" id="KEQ31217.1"/>
    </source>
</evidence>
<comment type="caution">
    <text evidence="1">The sequence shown here is derived from an EMBL/GenBank/DDBJ whole genome shotgun (WGS) entry which is preliminary data.</text>
</comment>
<gene>
    <name evidence="1" type="ORF">N180_02925</name>
</gene>
<proteinExistence type="predicted"/>
<organism evidence="1 2">
    <name type="scientific">Pedobacter antarcticus 4BY</name>
    <dbReference type="NCBI Taxonomy" id="1358423"/>
    <lineage>
        <taxon>Bacteria</taxon>
        <taxon>Pseudomonadati</taxon>
        <taxon>Bacteroidota</taxon>
        <taxon>Sphingobacteriia</taxon>
        <taxon>Sphingobacteriales</taxon>
        <taxon>Sphingobacteriaceae</taxon>
        <taxon>Pedobacter</taxon>
    </lineage>
</organism>
<dbReference type="RefSeq" id="WP_037438302.1">
    <property type="nucleotide sequence ID" value="NZ_JNFF01000019.1"/>
</dbReference>
<name>A0A081PKJ4_9SPHI</name>
<sequence length="69" mass="7795">MKSNELLRIKSCDTGFAIVSDTVFIGSPDDDSENHDVVISRQNDIINVNEYPLTPAMVHILKMYLDNQI</sequence>
<reference evidence="1 2" key="1">
    <citation type="journal article" date="1992" name="Int. J. Syst. Bacteriol.">
        <title>Sphingobacterium antarcticus sp. nov. a Psychrotrophic Bacterium from the Soils of Schirmacher Oasis, Antarctica.</title>
        <authorList>
            <person name="Shivaji S."/>
            <person name="Ray M.K."/>
            <person name="Rao N.S."/>
            <person name="Saiserr L."/>
            <person name="Jagannadham M.V."/>
            <person name="Kumar G.S."/>
            <person name="Reddy G."/>
            <person name="Bhargava P.M."/>
        </authorList>
    </citation>
    <scope>NUCLEOTIDE SEQUENCE [LARGE SCALE GENOMIC DNA]</scope>
    <source>
        <strain evidence="1 2">4BY</strain>
    </source>
</reference>
<accession>A0A081PKJ4</accession>
<protein>
    <submittedName>
        <fullName evidence="1">Uncharacterized protein</fullName>
    </submittedName>
</protein>
<dbReference type="AlphaFoldDB" id="A0A081PKJ4"/>
<dbReference type="Proteomes" id="UP000028007">
    <property type="component" value="Unassembled WGS sequence"/>
</dbReference>